<feature type="compositionally biased region" description="Low complexity" evidence="1">
    <location>
        <begin position="294"/>
        <end position="310"/>
    </location>
</feature>
<dbReference type="OrthoDB" id="10410421at2759"/>
<dbReference type="EMBL" id="LK028576">
    <property type="protein sequence ID" value="CDS16167.1"/>
    <property type="molecule type" value="Genomic_DNA"/>
</dbReference>
<accession>A0A068WEX0</accession>
<protein>
    <submittedName>
        <fullName evidence="2 4">Expressed protein</fullName>
    </submittedName>
</protein>
<gene>
    <name evidence="2" type="ORF">EgrG_000858400</name>
</gene>
<feature type="region of interest" description="Disordered" evidence="1">
    <location>
        <begin position="237"/>
        <end position="370"/>
    </location>
</feature>
<feature type="compositionally biased region" description="Basic residues" evidence="1">
    <location>
        <begin position="525"/>
        <end position="534"/>
    </location>
</feature>
<dbReference type="AlphaFoldDB" id="A0A068WEX0"/>
<evidence type="ECO:0000313" key="4">
    <source>
        <dbReference type="WBParaSite" id="EgrG_000858400"/>
    </source>
</evidence>
<name>A0A068WEX0_ECHGR</name>
<sequence>MAGGVKKKKKAQAEVKCLCSATKSYKVGGEEPSQLMMEELAPQSGSVTDAQIATIGKSKVIFKPTGGEKVVPKIPYKDIVEMRQFNADLKVCVVRVEKKKVGILVVLKFSTEDECKNFMSLVKGKNSKVMVSRSTTQTRQTVHDTLVTQREPNGTAALPISPSPVLSHQSSPISTKQQPLNRSIAHSPINRSKLVSTLSTKPKVHTDLQHPYNTETSRIEAVITTSSWSVLFISRGTSPPSVSIHQQQTSQVQKKPLISRGTEMINQRRKSSSSSLSLSTALDQQKLESDNRMSQRYPKRSSSSGSPKSHSWGRRKKSNLRSRKKHKSTRKSFSSSSFRSHDIRRQNQSTMQNRQGSLHRRKLSVSSNSSFNKWIRQNKIKSANHVGGLHKVSLSISSSYSSSESKERDKSKPRNHDGQASKVNQRRRGNKRDIVRSSSVDLSSFSLMRISASRKSITSLYSFGVSHPFTTTILSHRFSSSTSSLSKCSRIVSSSSWNSNESGTSFVSNSVSEVTQRTRSLHPSYHGHRHKHLRGPSLQISRVQ</sequence>
<feature type="compositionally biased region" description="Polar residues" evidence="1">
    <location>
        <begin position="237"/>
        <end position="253"/>
    </location>
</feature>
<reference evidence="2" key="2">
    <citation type="submission" date="2014-06" db="EMBL/GenBank/DDBJ databases">
        <authorList>
            <person name="Aslett M."/>
        </authorList>
    </citation>
    <scope>NUCLEOTIDE SEQUENCE</scope>
</reference>
<evidence type="ECO:0000313" key="2">
    <source>
        <dbReference type="EMBL" id="CDS16167.1"/>
    </source>
</evidence>
<reference evidence="2 3" key="1">
    <citation type="journal article" date="2013" name="Nature">
        <title>The genomes of four tapeworm species reveal adaptations to parasitism.</title>
        <authorList>
            <person name="Tsai I.J."/>
            <person name="Zarowiecki M."/>
            <person name="Holroyd N."/>
            <person name="Garciarrubio A."/>
            <person name="Sanchez-Flores A."/>
            <person name="Brooks K.L."/>
            <person name="Tracey A."/>
            <person name="Bobes R.J."/>
            <person name="Fragoso G."/>
            <person name="Sciutto E."/>
            <person name="Aslett M."/>
            <person name="Beasley H."/>
            <person name="Bennett H.M."/>
            <person name="Cai J."/>
            <person name="Camicia F."/>
            <person name="Clark R."/>
            <person name="Cucher M."/>
            <person name="De Silva N."/>
            <person name="Day T.A."/>
            <person name="Deplazes P."/>
            <person name="Estrada K."/>
            <person name="Fernandez C."/>
            <person name="Holland P.W."/>
            <person name="Hou J."/>
            <person name="Hu S."/>
            <person name="Huckvale T."/>
            <person name="Hung S.S."/>
            <person name="Kamenetzky L."/>
            <person name="Keane J.A."/>
            <person name="Kiss F."/>
            <person name="Koziol U."/>
            <person name="Lambert O."/>
            <person name="Liu K."/>
            <person name="Luo X."/>
            <person name="Luo Y."/>
            <person name="Macchiaroli N."/>
            <person name="Nichol S."/>
            <person name="Paps J."/>
            <person name="Parkinson J."/>
            <person name="Pouchkina-Stantcheva N."/>
            <person name="Riddiford N."/>
            <person name="Rosenzvit M."/>
            <person name="Salinas G."/>
            <person name="Wasmuth J.D."/>
            <person name="Zamanian M."/>
            <person name="Zheng Y."/>
            <person name="Cai X."/>
            <person name="Soberon X."/>
            <person name="Olson P.D."/>
            <person name="Laclette J.P."/>
            <person name="Brehm K."/>
            <person name="Berriman M."/>
            <person name="Garciarrubio A."/>
            <person name="Bobes R.J."/>
            <person name="Fragoso G."/>
            <person name="Sanchez-Flores A."/>
            <person name="Estrada K."/>
            <person name="Cevallos M.A."/>
            <person name="Morett E."/>
            <person name="Gonzalez V."/>
            <person name="Portillo T."/>
            <person name="Ochoa-Leyva A."/>
            <person name="Jose M.V."/>
            <person name="Sciutto E."/>
            <person name="Landa A."/>
            <person name="Jimenez L."/>
            <person name="Valdes V."/>
            <person name="Carrero J.C."/>
            <person name="Larralde C."/>
            <person name="Morales-Montor J."/>
            <person name="Limon-Lason J."/>
            <person name="Soberon X."/>
            <person name="Laclette J.P."/>
        </authorList>
    </citation>
    <scope>NUCLEOTIDE SEQUENCE [LARGE SCALE GENOMIC DNA]</scope>
</reference>
<feature type="compositionally biased region" description="Basic and acidic residues" evidence="1">
    <location>
        <begin position="404"/>
        <end position="419"/>
    </location>
</feature>
<feature type="compositionally biased region" description="Polar residues" evidence="1">
    <location>
        <begin position="164"/>
        <end position="181"/>
    </location>
</feature>
<feature type="region of interest" description="Disordered" evidence="1">
    <location>
        <begin position="152"/>
        <end position="181"/>
    </location>
</feature>
<evidence type="ECO:0000256" key="1">
    <source>
        <dbReference type="SAM" id="MobiDB-lite"/>
    </source>
</evidence>
<dbReference type="WBParaSite" id="EgrG_000858400">
    <property type="protein sequence ID" value="EgrG_000858400"/>
    <property type="gene ID" value="EgrG_000858400"/>
</dbReference>
<feature type="region of interest" description="Disordered" evidence="1">
    <location>
        <begin position="517"/>
        <end position="544"/>
    </location>
</feature>
<organism evidence="2">
    <name type="scientific">Echinococcus granulosus</name>
    <name type="common">Hydatid tapeworm</name>
    <dbReference type="NCBI Taxonomy" id="6210"/>
    <lineage>
        <taxon>Eukaryota</taxon>
        <taxon>Metazoa</taxon>
        <taxon>Spiralia</taxon>
        <taxon>Lophotrochozoa</taxon>
        <taxon>Platyhelminthes</taxon>
        <taxon>Cestoda</taxon>
        <taxon>Eucestoda</taxon>
        <taxon>Cyclophyllidea</taxon>
        <taxon>Taeniidae</taxon>
        <taxon>Echinococcus</taxon>
        <taxon>Echinococcus granulosus group</taxon>
    </lineage>
</organism>
<evidence type="ECO:0000313" key="3">
    <source>
        <dbReference type="Proteomes" id="UP000492820"/>
    </source>
</evidence>
<feature type="compositionally biased region" description="Polar residues" evidence="1">
    <location>
        <begin position="346"/>
        <end position="356"/>
    </location>
</feature>
<feature type="compositionally biased region" description="Basic residues" evidence="1">
    <location>
        <begin position="311"/>
        <end position="330"/>
    </location>
</feature>
<feature type="region of interest" description="Disordered" evidence="1">
    <location>
        <begin position="398"/>
        <end position="435"/>
    </location>
</feature>
<proteinExistence type="predicted"/>
<reference evidence="4" key="3">
    <citation type="submission" date="2020-10" db="UniProtKB">
        <authorList>
            <consortium name="WormBaseParasite"/>
        </authorList>
    </citation>
    <scope>IDENTIFICATION</scope>
</reference>
<dbReference type="Proteomes" id="UP000492820">
    <property type="component" value="Unassembled WGS sequence"/>
</dbReference>